<evidence type="ECO:0000313" key="13">
    <source>
        <dbReference type="Proteomes" id="UP000598217"/>
    </source>
</evidence>
<dbReference type="PROSITE" id="PS50109">
    <property type="entry name" value="HIS_KIN"/>
    <property type="match status" value="1"/>
</dbReference>
<evidence type="ECO:0000259" key="11">
    <source>
        <dbReference type="PROSITE" id="PS50109"/>
    </source>
</evidence>
<evidence type="ECO:0000256" key="1">
    <source>
        <dbReference type="ARBA" id="ARBA00000085"/>
    </source>
</evidence>
<dbReference type="CDD" id="cd16917">
    <property type="entry name" value="HATPase_UhpB-NarQ-NarX-like"/>
    <property type="match status" value="1"/>
</dbReference>
<evidence type="ECO:0000256" key="8">
    <source>
        <dbReference type="ARBA" id="ARBA00023012"/>
    </source>
</evidence>
<dbReference type="InterPro" id="IPR011712">
    <property type="entry name" value="Sig_transdc_His_kin_sub3_dim/P"/>
</dbReference>
<evidence type="ECO:0000313" key="12">
    <source>
        <dbReference type="EMBL" id="MBE1456723.1"/>
    </source>
</evidence>
<evidence type="ECO:0000256" key="4">
    <source>
        <dbReference type="ARBA" id="ARBA00022679"/>
    </source>
</evidence>
<keyword evidence="9" id="KW-0175">Coiled coil</keyword>
<feature type="transmembrane region" description="Helical" evidence="10">
    <location>
        <begin position="61"/>
        <end position="80"/>
    </location>
</feature>
<feature type="domain" description="Histidine kinase" evidence="11">
    <location>
        <begin position="336"/>
        <end position="419"/>
    </location>
</feature>
<evidence type="ECO:0000256" key="5">
    <source>
        <dbReference type="ARBA" id="ARBA00022741"/>
    </source>
</evidence>
<keyword evidence="7" id="KW-0067">ATP-binding</keyword>
<dbReference type="RefSeq" id="WP_191268249.1">
    <property type="nucleotide sequence ID" value="NZ_BMXJ01000002.1"/>
</dbReference>
<dbReference type="Gene3D" id="3.30.565.10">
    <property type="entry name" value="Histidine kinase-like ATPase, C-terminal domain"/>
    <property type="match status" value="1"/>
</dbReference>
<keyword evidence="8" id="KW-0902">Two-component regulatory system</keyword>
<keyword evidence="4" id="KW-0808">Transferase</keyword>
<keyword evidence="5" id="KW-0547">Nucleotide-binding</keyword>
<gene>
    <name evidence="12" type="ORF">H4W79_000937</name>
</gene>
<keyword evidence="10" id="KW-0472">Membrane</keyword>
<reference evidence="12 13" key="1">
    <citation type="submission" date="2020-10" db="EMBL/GenBank/DDBJ databases">
        <title>Sequencing the genomes of 1000 actinobacteria strains.</title>
        <authorList>
            <person name="Klenk H.-P."/>
        </authorList>
    </citation>
    <scope>NUCLEOTIDE SEQUENCE [LARGE SCALE GENOMIC DNA]</scope>
    <source>
        <strain evidence="12 13">DSM 45157</strain>
    </source>
</reference>
<dbReference type="InterPro" id="IPR050482">
    <property type="entry name" value="Sensor_HK_TwoCompSys"/>
</dbReference>
<feature type="transmembrane region" description="Helical" evidence="10">
    <location>
        <begin position="156"/>
        <end position="181"/>
    </location>
</feature>
<keyword evidence="10" id="KW-0812">Transmembrane</keyword>
<dbReference type="PANTHER" id="PTHR24421">
    <property type="entry name" value="NITRATE/NITRITE SENSOR PROTEIN NARX-RELATED"/>
    <property type="match status" value="1"/>
</dbReference>
<accession>A0ABR9HCH2</accession>
<evidence type="ECO:0000256" key="6">
    <source>
        <dbReference type="ARBA" id="ARBA00022777"/>
    </source>
</evidence>
<name>A0ABR9HCH2_9ACTN</name>
<keyword evidence="10" id="KW-1133">Transmembrane helix</keyword>
<feature type="coiled-coil region" evidence="9">
    <location>
        <begin position="177"/>
        <end position="204"/>
    </location>
</feature>
<dbReference type="EC" id="2.7.13.3" evidence="2"/>
<proteinExistence type="predicted"/>
<evidence type="ECO:0000256" key="3">
    <source>
        <dbReference type="ARBA" id="ARBA00022553"/>
    </source>
</evidence>
<keyword evidence="6 12" id="KW-0418">Kinase</keyword>
<feature type="transmembrane region" description="Helical" evidence="10">
    <location>
        <begin position="22"/>
        <end position="41"/>
    </location>
</feature>
<comment type="caution">
    <text evidence="12">The sequence shown here is derived from an EMBL/GenBank/DDBJ whole genome shotgun (WGS) entry which is preliminary data.</text>
</comment>
<keyword evidence="13" id="KW-1185">Reference proteome</keyword>
<protein>
    <recommendedName>
        <fullName evidence="2">histidine kinase</fullName>
        <ecNumber evidence="2">2.7.13.3</ecNumber>
    </recommendedName>
</protein>
<evidence type="ECO:0000256" key="7">
    <source>
        <dbReference type="ARBA" id="ARBA00022840"/>
    </source>
</evidence>
<keyword evidence="3" id="KW-0597">Phosphoprotein</keyword>
<evidence type="ECO:0000256" key="10">
    <source>
        <dbReference type="SAM" id="Phobius"/>
    </source>
</evidence>
<dbReference type="EMBL" id="JADBDY010000001">
    <property type="protein sequence ID" value="MBE1456723.1"/>
    <property type="molecule type" value="Genomic_DNA"/>
</dbReference>
<comment type="catalytic activity">
    <reaction evidence="1">
        <text>ATP + protein L-histidine = ADP + protein N-phospho-L-histidine.</text>
        <dbReference type="EC" id="2.7.13.3"/>
    </reaction>
</comment>
<organism evidence="12 13">
    <name type="scientific">Nocardiopsis terrae</name>
    <dbReference type="NCBI Taxonomy" id="372655"/>
    <lineage>
        <taxon>Bacteria</taxon>
        <taxon>Bacillati</taxon>
        <taxon>Actinomycetota</taxon>
        <taxon>Actinomycetes</taxon>
        <taxon>Streptosporangiales</taxon>
        <taxon>Nocardiopsidaceae</taxon>
        <taxon>Nocardiopsis</taxon>
    </lineage>
</organism>
<feature type="transmembrane region" description="Helical" evidence="10">
    <location>
        <begin position="119"/>
        <end position="144"/>
    </location>
</feature>
<dbReference type="Pfam" id="PF02518">
    <property type="entry name" value="HATPase_c"/>
    <property type="match status" value="1"/>
</dbReference>
<dbReference type="InterPro" id="IPR003594">
    <property type="entry name" value="HATPase_dom"/>
</dbReference>
<dbReference type="SMART" id="SM00387">
    <property type="entry name" value="HATPase_c"/>
    <property type="match status" value="1"/>
</dbReference>
<evidence type="ECO:0000256" key="2">
    <source>
        <dbReference type="ARBA" id="ARBA00012438"/>
    </source>
</evidence>
<sequence>MPDHPQRSLPDLLDPHGPRPRLLFHLLFGATMLGFVLVRGLGSLAEGRVVPAPFPHPDPLFLVMLGAAVPVCALWPFTAWERGAPLRRRAATAAFLAAAPLLLPAMDFGAYGLVAVSVAAAACAFGLAGGLVMAVVFGLVNAGVGLAHPALANGYALFNGALMSVYCLGVLAAVLALAGAARQARRTRELLAELEEAHALLRAHAARDRERAIADERARMAREMHDSTGHHLSAVHLSLVNAERTAAALPTDLSRELIDDLREDIGRARRLTKETLADTRRWVRALKPVGLTGRSGPAALRSLTDSFGELGVSTAFTSSGGWPENLDGEAELVAFRSVQEALTNALRHSAATRIEVAVQAGPDRLDLLVTDDGRGPGDSAPGFGLTALRERLAGLGGTLETGTRDGGGFEFRVRLPVMAGDGARRPKVAP</sequence>
<feature type="transmembrane region" description="Helical" evidence="10">
    <location>
        <begin position="92"/>
        <end position="113"/>
    </location>
</feature>
<dbReference type="Gene3D" id="1.20.5.1930">
    <property type="match status" value="1"/>
</dbReference>
<dbReference type="InterPro" id="IPR036890">
    <property type="entry name" value="HATPase_C_sf"/>
</dbReference>
<dbReference type="Proteomes" id="UP000598217">
    <property type="component" value="Unassembled WGS sequence"/>
</dbReference>
<dbReference type="SUPFAM" id="SSF55874">
    <property type="entry name" value="ATPase domain of HSP90 chaperone/DNA topoisomerase II/histidine kinase"/>
    <property type="match status" value="1"/>
</dbReference>
<dbReference type="PANTHER" id="PTHR24421:SF10">
    <property type="entry name" value="NITRATE_NITRITE SENSOR PROTEIN NARQ"/>
    <property type="match status" value="1"/>
</dbReference>
<dbReference type="Pfam" id="PF07730">
    <property type="entry name" value="HisKA_3"/>
    <property type="match status" value="1"/>
</dbReference>
<evidence type="ECO:0000256" key="9">
    <source>
        <dbReference type="SAM" id="Coils"/>
    </source>
</evidence>
<dbReference type="InterPro" id="IPR005467">
    <property type="entry name" value="His_kinase_dom"/>
</dbReference>
<dbReference type="GO" id="GO:0016301">
    <property type="term" value="F:kinase activity"/>
    <property type="evidence" value="ECO:0007669"/>
    <property type="project" value="UniProtKB-KW"/>
</dbReference>